<dbReference type="PANTHER" id="PTHR21310">
    <property type="entry name" value="AMINOGLYCOSIDE PHOSPHOTRANSFERASE-RELATED-RELATED"/>
    <property type="match status" value="1"/>
</dbReference>
<evidence type="ECO:0000256" key="5">
    <source>
        <dbReference type="ARBA" id="ARBA00022840"/>
    </source>
</evidence>
<dbReference type="AlphaFoldDB" id="A0A1H1SN07"/>
<dbReference type="InterPro" id="IPR002575">
    <property type="entry name" value="Aminoglycoside_PTrfase"/>
</dbReference>
<evidence type="ECO:0000313" key="11">
    <source>
        <dbReference type="Proteomes" id="UP000199649"/>
    </source>
</evidence>
<dbReference type="SUPFAM" id="SSF56112">
    <property type="entry name" value="Protein kinase-like (PK-like)"/>
    <property type="match status" value="1"/>
</dbReference>
<dbReference type="GO" id="GO:0046677">
    <property type="term" value="P:response to antibiotic"/>
    <property type="evidence" value="ECO:0007669"/>
    <property type="project" value="UniProtKB-KW"/>
</dbReference>
<name>A0A1H1SN07_9MICO</name>
<evidence type="ECO:0000256" key="1">
    <source>
        <dbReference type="ARBA" id="ARBA00006219"/>
    </source>
</evidence>
<protein>
    <submittedName>
        <fullName evidence="10">Kanamycin kinase</fullName>
    </submittedName>
</protein>
<evidence type="ECO:0000256" key="6">
    <source>
        <dbReference type="ARBA" id="ARBA00023251"/>
    </source>
</evidence>
<keyword evidence="11" id="KW-1185">Reference proteome</keyword>
<dbReference type="Pfam" id="PF01636">
    <property type="entry name" value="APH"/>
    <property type="match status" value="2"/>
</dbReference>
<keyword evidence="5" id="KW-0067">ATP-binding</keyword>
<evidence type="ECO:0000313" key="10">
    <source>
        <dbReference type="EMBL" id="SDS49384.1"/>
    </source>
</evidence>
<evidence type="ECO:0000256" key="4">
    <source>
        <dbReference type="ARBA" id="ARBA00022777"/>
    </source>
</evidence>
<keyword evidence="6" id="KW-0046">Antibiotic resistance</keyword>
<feature type="domain" description="Aminoglycoside phosphotransferase" evidence="9">
    <location>
        <begin position="137"/>
        <end position="209"/>
    </location>
</feature>
<evidence type="ECO:0000256" key="8">
    <source>
        <dbReference type="PIRSR" id="PIRSR000706-2"/>
    </source>
</evidence>
<dbReference type="PANTHER" id="PTHR21310:SF41">
    <property type="entry name" value="3'-PHOSPHOTRANSFERASE, PUTATIVE-RELATED"/>
    <property type="match status" value="1"/>
</dbReference>
<dbReference type="Gene3D" id="3.30.200.20">
    <property type="entry name" value="Phosphorylase Kinase, domain 1"/>
    <property type="match status" value="1"/>
</dbReference>
<feature type="active site" description="Proton acceptor" evidence="7">
    <location>
        <position position="145"/>
    </location>
</feature>
<comment type="similarity">
    <text evidence="1">Belongs to the aminoglycoside phosphotransferase family.</text>
</comment>
<keyword evidence="2" id="KW-0808">Transferase</keyword>
<dbReference type="PIRSF" id="PIRSF000706">
    <property type="entry name" value="Kanamycin_kin"/>
    <property type="match status" value="1"/>
</dbReference>
<evidence type="ECO:0000256" key="7">
    <source>
        <dbReference type="PIRSR" id="PIRSR000706-1"/>
    </source>
</evidence>
<dbReference type="EMBL" id="LT629734">
    <property type="protein sequence ID" value="SDS49384.1"/>
    <property type="molecule type" value="Genomic_DNA"/>
</dbReference>
<keyword evidence="8" id="KW-0460">Magnesium</keyword>
<evidence type="ECO:0000259" key="9">
    <source>
        <dbReference type="Pfam" id="PF01636"/>
    </source>
</evidence>
<dbReference type="InterPro" id="IPR011009">
    <property type="entry name" value="Kinase-like_dom_sf"/>
</dbReference>
<dbReference type="Proteomes" id="UP000199649">
    <property type="component" value="Chromosome I"/>
</dbReference>
<proteinExistence type="inferred from homology"/>
<keyword evidence="4 10" id="KW-0418">Kinase</keyword>
<keyword evidence="3" id="KW-0547">Nucleotide-binding</keyword>
<feature type="binding site" evidence="8">
    <location>
        <position position="150"/>
    </location>
    <ligand>
        <name>Mg(2+)</name>
        <dbReference type="ChEBI" id="CHEBI:18420"/>
    </ligand>
</feature>
<evidence type="ECO:0000256" key="2">
    <source>
        <dbReference type="ARBA" id="ARBA00022679"/>
    </source>
</evidence>
<sequence length="221" mass="23022">MPPAIAALAAHDPVELVWQNEVGGLTARIDRRSGAVFAKWSPAGTSESLAAEEARMRWLARQGAVAVPAVLALTADAAGELLVTAAIDGASLASAEGRRDPESAAAALGAGLRRLHAVPPDRCPFPAPDWTASAPVVDAVVCHGDPCAPNTLIAGGRFAGLVDLGRVGVGDRWSDLAVASWSLEWNGLGDAEPAFWRAYGVEPDPSRIARWRQLWDAPSGP</sequence>
<dbReference type="InterPro" id="IPR051678">
    <property type="entry name" value="AGP_Transferase"/>
</dbReference>
<organism evidence="10 11">
    <name type="scientific">Agrococcus carbonis</name>
    <dbReference type="NCBI Taxonomy" id="684552"/>
    <lineage>
        <taxon>Bacteria</taxon>
        <taxon>Bacillati</taxon>
        <taxon>Actinomycetota</taxon>
        <taxon>Actinomycetes</taxon>
        <taxon>Micrococcales</taxon>
        <taxon>Microbacteriaceae</taxon>
        <taxon>Agrococcus</taxon>
    </lineage>
</organism>
<dbReference type="STRING" id="684552.SAMN04489719_2450"/>
<evidence type="ECO:0000256" key="3">
    <source>
        <dbReference type="ARBA" id="ARBA00022741"/>
    </source>
</evidence>
<accession>A0A1H1SN07</accession>
<reference evidence="11" key="1">
    <citation type="submission" date="2016-10" db="EMBL/GenBank/DDBJ databases">
        <authorList>
            <person name="Varghese N."/>
            <person name="Submissions S."/>
        </authorList>
    </citation>
    <scope>NUCLEOTIDE SEQUENCE [LARGE SCALE GENOMIC DNA]</scope>
    <source>
        <strain evidence="11">DSM 22965</strain>
    </source>
</reference>
<feature type="binding site" evidence="8">
    <location>
        <position position="163"/>
    </location>
    <ligand>
        <name>Mg(2+)</name>
        <dbReference type="ChEBI" id="CHEBI:18420"/>
    </ligand>
</feature>
<feature type="domain" description="Aminoglycoside phosphotransferase" evidence="9">
    <location>
        <begin position="34"/>
        <end position="128"/>
    </location>
</feature>
<dbReference type="Gene3D" id="3.90.1200.10">
    <property type="match status" value="1"/>
</dbReference>
<dbReference type="GO" id="GO:0046872">
    <property type="term" value="F:metal ion binding"/>
    <property type="evidence" value="ECO:0007669"/>
    <property type="project" value="UniProtKB-KW"/>
</dbReference>
<dbReference type="GO" id="GO:0016773">
    <property type="term" value="F:phosphotransferase activity, alcohol group as acceptor"/>
    <property type="evidence" value="ECO:0007669"/>
    <property type="project" value="InterPro"/>
</dbReference>
<gene>
    <name evidence="10" type="ORF">SAMN04489719_2450</name>
</gene>
<dbReference type="GO" id="GO:0005524">
    <property type="term" value="F:ATP binding"/>
    <property type="evidence" value="ECO:0007669"/>
    <property type="project" value="UniProtKB-KW"/>
</dbReference>
<dbReference type="InterPro" id="IPR024165">
    <property type="entry name" value="Kan/Strep_kinase"/>
</dbReference>
<dbReference type="GO" id="GO:0016301">
    <property type="term" value="F:kinase activity"/>
    <property type="evidence" value="ECO:0007669"/>
    <property type="project" value="UniProtKB-KW"/>
</dbReference>
<keyword evidence="8" id="KW-0479">Metal-binding</keyword>